<sequence>MSSPISLIEELKKGGYDSCLMTSYSINFAFYEEYLLRKMQIAGVTNHLLFVDNRMLKAAIQNFPPKFAGYAYGIAPMKCNQAFHPKVYMLLGKKKGLLVVGSHNMTLSGFGSNLEVTNVIRFDEKSNEEDLSIFKDAFHAFEVWLNDYGQSSPQIVREMLGKAKALAPWIKKKPKLPSSNSFLFSSYSNKECLWRSLQTHLPKTVDKTYGVSAFFDNSGQFVSSLSELSVAKPIIAIQPKSVCLSTTILHSDTVKFVDIKSIQPDGMSKFTTYAHAKALVFLANQETFFISGSANFSSNAWLKTGSNTNAEAMLLLRNGDAKEAIVSTNFLHMEASEEVLEVNSKELSEGSTDTTHIELVFVELQLNQSLEIELMDSQRGCQPFYKDEFGDYYQIEHTLENQVIIISEQLLDCGRLLYLLRNEELIATVVTHNVPSLEKLCESSEERQLRQAVSSLSTDYPQFDLLFNCIEKLTPQLRRPVGASEKYIPQTHDDTDERDSLIVSIVQENDASTKSGRRVISSDGLNLILDMFLHTIPSIQTGSNSLYREDHLGRNEEELVGTDDEDTAESPSISPEQVEYVHKKLTKILNKLEKVYVSNSDNEANKMSFLLMAFVVIHNLSRHEFIVGSHEIKVQPTLDNANKAKPIVDDKHLKKLREISFVCFFNEKESPIQILNDSENIYNSNEYTQLLAYVSWLLFKLGISYSDAPRLSKSVKECEIIHQANAQMLFLMQRLDGDEKAFKTAESLFEEDSPNALEWLYRSISETELLLYEDRPLYSGYQLVKSKCGGFNGFCFVDKKRNNSPSVQLATVGSSLIFSRKSLDIAF</sequence>
<organism evidence="1 2">
    <name type="scientific">Vibrio furnissii</name>
    <dbReference type="NCBI Taxonomy" id="29494"/>
    <lineage>
        <taxon>Bacteria</taxon>
        <taxon>Pseudomonadati</taxon>
        <taxon>Pseudomonadota</taxon>
        <taxon>Gammaproteobacteria</taxon>
        <taxon>Vibrionales</taxon>
        <taxon>Vibrionaceae</taxon>
        <taxon>Vibrio</taxon>
    </lineage>
</organism>
<proteinExistence type="predicted"/>
<comment type="caution">
    <text evidence="1">The sequence shown here is derived from an EMBL/GenBank/DDBJ whole genome shotgun (WGS) entry which is preliminary data.</text>
</comment>
<gene>
    <name evidence="1" type="ORF">AMR76_01650</name>
</gene>
<dbReference type="Proteomes" id="UP000051221">
    <property type="component" value="Unassembled WGS sequence"/>
</dbReference>
<evidence type="ECO:0008006" key="3">
    <source>
        <dbReference type="Google" id="ProtNLM"/>
    </source>
</evidence>
<dbReference type="AlphaFoldDB" id="A0A0Q2SKB1"/>
<keyword evidence="2" id="KW-1185">Reference proteome</keyword>
<dbReference type="EMBL" id="LKHS01000001">
    <property type="protein sequence ID" value="KQH88019.1"/>
    <property type="molecule type" value="Genomic_DNA"/>
</dbReference>
<reference evidence="1 2" key="1">
    <citation type="submission" date="2015-08" db="EMBL/GenBank/DDBJ databases">
        <title>Antibacterial properties of a collection of Vibrionaceae strains.</title>
        <authorList>
            <person name="Giubergia S."/>
        </authorList>
    </citation>
    <scope>NUCLEOTIDE SEQUENCE [LARGE SCALE GENOMIC DNA]</scope>
    <source>
        <strain evidence="1 2">S0821</strain>
    </source>
</reference>
<accession>A0A0Q2SKB1</accession>
<protein>
    <recommendedName>
        <fullName evidence="3">PLD phosphodiesterase domain-containing protein</fullName>
    </recommendedName>
</protein>
<dbReference type="RefSeq" id="WP_055465057.1">
    <property type="nucleotide sequence ID" value="NZ_LKHS01000001.1"/>
</dbReference>
<dbReference type="InParanoid" id="A0A0Q2SKB1"/>
<evidence type="ECO:0000313" key="1">
    <source>
        <dbReference type="EMBL" id="KQH88019.1"/>
    </source>
</evidence>
<evidence type="ECO:0000313" key="2">
    <source>
        <dbReference type="Proteomes" id="UP000051221"/>
    </source>
</evidence>
<dbReference type="Gene3D" id="3.30.870.10">
    <property type="entry name" value="Endonuclease Chain A"/>
    <property type="match status" value="2"/>
</dbReference>
<name>A0A0Q2SKB1_VIBFU</name>